<dbReference type="OMA" id="QHIFKKQ"/>
<evidence type="ECO:0000256" key="15">
    <source>
        <dbReference type="PIRSR" id="PIRSR018250-4"/>
    </source>
</evidence>
<dbReference type="OrthoDB" id="265306at2759"/>
<name>A0A0L0TBA4_ALLM3</name>
<dbReference type="UniPathway" id="UPA00033">
    <property type="reaction ID" value="UER00034"/>
</dbReference>
<dbReference type="Gene3D" id="3.40.50.720">
    <property type="entry name" value="NAD(P)-binding Rossmann-like Domain"/>
    <property type="match status" value="3"/>
</dbReference>
<dbReference type="SUPFAM" id="SSF52283">
    <property type="entry name" value="Formate/glycerate dehydrogenase catalytic domain-like"/>
    <property type="match status" value="1"/>
</dbReference>
<dbReference type="GO" id="GO:0005737">
    <property type="term" value="C:cytoplasm"/>
    <property type="evidence" value="ECO:0007669"/>
    <property type="project" value="TreeGrafter"/>
</dbReference>
<dbReference type="SMART" id="SM01002">
    <property type="entry name" value="AlaDh_PNT_C"/>
    <property type="match status" value="1"/>
</dbReference>
<evidence type="ECO:0000256" key="13">
    <source>
        <dbReference type="PIRNR" id="PIRNR018250"/>
    </source>
</evidence>
<dbReference type="PIRSF" id="PIRSF018250">
    <property type="entry name" value="Saccharopine_DH_Lys"/>
    <property type="match status" value="1"/>
</dbReference>
<evidence type="ECO:0000256" key="12">
    <source>
        <dbReference type="ARBA" id="ARBA00047860"/>
    </source>
</evidence>
<dbReference type="GO" id="GO:0004754">
    <property type="term" value="F:saccharopine dehydrogenase (NAD+, L-lysine-forming) activity"/>
    <property type="evidence" value="ECO:0007669"/>
    <property type="project" value="UniProtKB-EC"/>
</dbReference>
<dbReference type="PANTHER" id="PTHR11133">
    <property type="entry name" value="SACCHAROPINE DEHYDROGENASE"/>
    <property type="match status" value="1"/>
</dbReference>
<dbReference type="InterPro" id="IPR027281">
    <property type="entry name" value="Lys1"/>
</dbReference>
<feature type="binding site" evidence="14">
    <location>
        <position position="200"/>
    </location>
    <ligand>
        <name>NAD(+)</name>
        <dbReference type="ChEBI" id="CHEBI:57540"/>
    </ligand>
</feature>
<keyword evidence="20" id="KW-1185">Reference proteome</keyword>
<feature type="compositionally biased region" description="Basic and acidic residues" evidence="16">
    <location>
        <begin position="133"/>
        <end position="147"/>
    </location>
</feature>
<comment type="similarity">
    <text evidence="2 13">Belongs to the AlaDH/PNT family.</text>
</comment>
<evidence type="ECO:0000256" key="7">
    <source>
        <dbReference type="ARBA" id="ARBA00023002"/>
    </source>
</evidence>
<keyword evidence="8 13" id="KW-0520">NAD</keyword>
<dbReference type="eggNOG" id="KOG0172">
    <property type="taxonomic scope" value="Eukaryota"/>
</dbReference>
<dbReference type="Proteomes" id="UP000054350">
    <property type="component" value="Unassembled WGS sequence"/>
</dbReference>
<evidence type="ECO:0000256" key="6">
    <source>
        <dbReference type="ARBA" id="ARBA00022605"/>
    </source>
</evidence>
<dbReference type="SUPFAM" id="SSF51735">
    <property type="entry name" value="NAD(P)-binding Rossmann-fold domains"/>
    <property type="match status" value="1"/>
</dbReference>
<dbReference type="InterPro" id="IPR007886">
    <property type="entry name" value="AlaDH/PNT_N"/>
</dbReference>
<dbReference type="VEuPathDB" id="FungiDB:AMAG_15933"/>
<dbReference type="FunFam" id="3.40.50.720:FF:000217">
    <property type="entry name" value="Saccharopine dehydrogenase [NAD(+), L-lysine-forming]"/>
    <property type="match status" value="1"/>
</dbReference>
<evidence type="ECO:0000256" key="4">
    <source>
        <dbReference type="ARBA" id="ARBA00012847"/>
    </source>
</evidence>
<dbReference type="GO" id="GO:0019878">
    <property type="term" value="P:lysine biosynthetic process via aminoadipic acid"/>
    <property type="evidence" value="ECO:0007669"/>
    <property type="project" value="UniProtKB-UniPathway"/>
</dbReference>
<evidence type="ECO:0000256" key="9">
    <source>
        <dbReference type="ARBA" id="ARBA00023154"/>
    </source>
</evidence>
<evidence type="ECO:0000256" key="8">
    <source>
        <dbReference type="ARBA" id="ARBA00023027"/>
    </source>
</evidence>
<organism evidence="19 20">
    <name type="scientific">Allomyces macrogynus (strain ATCC 38327)</name>
    <name type="common">Allomyces javanicus var. macrogynus</name>
    <dbReference type="NCBI Taxonomy" id="578462"/>
    <lineage>
        <taxon>Eukaryota</taxon>
        <taxon>Fungi</taxon>
        <taxon>Fungi incertae sedis</taxon>
        <taxon>Blastocladiomycota</taxon>
        <taxon>Blastocladiomycetes</taxon>
        <taxon>Blastocladiales</taxon>
        <taxon>Blastocladiaceae</taxon>
        <taxon>Allomyces</taxon>
    </lineage>
</organism>
<dbReference type="EC" id="1.5.1.7" evidence="4 13"/>
<sequence length="365" mass="40225">MSITTAPNMPHLWLRSEKKAMEHRCALTPTHARALLAAGFQITVERSPARIFDDAEDTFALSHRHILFAHCYKHQDGWQNVLDRFQRENGTLYDLEFLNDPDFGPSVSAAFGFQAGFAGCPPVGLDVWASKTEEGGDQLPRDPRLPERGPAADAHPLAPRATGRDLPRVLVMGALGRCGRGAVAFLTKAGIPLDHITQWDIAETRVGGPFPTIANDHDIFINCIYLTSKIPPFLTQAHLDAPERRLTTVVDVSCDPNSPNNPLPFYNTHSTFASPTVRVPAENGAVHVVAIDHLPSLLPRESSEKFVEDLMPSLRALKVVDAELRGYEAENVSDEDVHMAKVWRDAEVLFHSKLAELDADRAAQA</sequence>
<dbReference type="InterPro" id="IPR051168">
    <property type="entry name" value="AASS"/>
</dbReference>
<reference evidence="19 20" key="1">
    <citation type="submission" date="2009-11" db="EMBL/GenBank/DDBJ databases">
        <title>Annotation of Allomyces macrogynus ATCC 38327.</title>
        <authorList>
            <consortium name="The Broad Institute Genome Sequencing Platform"/>
            <person name="Russ C."/>
            <person name="Cuomo C."/>
            <person name="Burger G."/>
            <person name="Gray M.W."/>
            <person name="Holland P.W.H."/>
            <person name="King N."/>
            <person name="Lang F.B.F."/>
            <person name="Roger A.J."/>
            <person name="Ruiz-Trillo I."/>
            <person name="Young S.K."/>
            <person name="Zeng Q."/>
            <person name="Gargeya S."/>
            <person name="Fitzgerald M."/>
            <person name="Haas B."/>
            <person name="Abouelleil A."/>
            <person name="Alvarado L."/>
            <person name="Arachchi H.M."/>
            <person name="Berlin A."/>
            <person name="Chapman S.B."/>
            <person name="Gearin G."/>
            <person name="Goldberg J."/>
            <person name="Griggs A."/>
            <person name="Gujja S."/>
            <person name="Hansen M."/>
            <person name="Heiman D."/>
            <person name="Howarth C."/>
            <person name="Larimer J."/>
            <person name="Lui A."/>
            <person name="MacDonald P.J.P."/>
            <person name="McCowen C."/>
            <person name="Montmayeur A."/>
            <person name="Murphy C."/>
            <person name="Neiman D."/>
            <person name="Pearson M."/>
            <person name="Priest M."/>
            <person name="Roberts A."/>
            <person name="Saif S."/>
            <person name="Shea T."/>
            <person name="Sisk P."/>
            <person name="Stolte C."/>
            <person name="Sykes S."/>
            <person name="Wortman J."/>
            <person name="Nusbaum C."/>
            <person name="Birren B."/>
        </authorList>
    </citation>
    <scope>NUCLEOTIDE SEQUENCE [LARGE SCALE GENOMIC DNA]</scope>
    <source>
        <strain evidence="19 20">ATCC 38327</strain>
    </source>
</reference>
<evidence type="ECO:0000256" key="14">
    <source>
        <dbReference type="PIRSR" id="PIRSR018250-3"/>
    </source>
</evidence>
<dbReference type="Pfam" id="PF05222">
    <property type="entry name" value="AlaDh_PNT_N"/>
    <property type="match status" value="1"/>
</dbReference>
<protein>
    <recommendedName>
        <fullName evidence="5 13">Saccharopine dehydrogenase [NAD(+), L-lysine-forming]</fullName>
        <shortName evidence="13">SDH</shortName>
        <ecNumber evidence="4 13">1.5.1.7</ecNumber>
    </recommendedName>
    <alternativeName>
        <fullName evidence="11 13">Lysine--2-oxoglutarate reductase</fullName>
    </alternativeName>
</protein>
<proteinExistence type="inferred from homology"/>
<evidence type="ECO:0000256" key="5">
    <source>
        <dbReference type="ARBA" id="ARBA00021221"/>
    </source>
</evidence>
<evidence type="ECO:0000313" key="20">
    <source>
        <dbReference type="Proteomes" id="UP000054350"/>
    </source>
</evidence>
<feature type="region of interest" description="Disordered" evidence="16">
    <location>
        <begin position="133"/>
        <end position="159"/>
    </location>
</feature>
<evidence type="ECO:0000259" key="17">
    <source>
        <dbReference type="SMART" id="SM01002"/>
    </source>
</evidence>
<dbReference type="PANTHER" id="PTHR11133:SF23">
    <property type="entry name" value="SACCHAROPINE DEHYDROGENASE [NAD(+), L-LYSINE-FORMING]"/>
    <property type="match status" value="1"/>
</dbReference>
<feature type="disulfide bond" evidence="15">
    <location>
        <begin position="178"/>
        <end position="223"/>
    </location>
</feature>
<evidence type="ECO:0000256" key="1">
    <source>
        <dbReference type="ARBA" id="ARBA00004884"/>
    </source>
</evidence>
<comment type="catalytic activity">
    <reaction evidence="12 13">
        <text>L-saccharopine + NAD(+) + H2O = L-lysine + 2-oxoglutarate + NADH + H(+)</text>
        <dbReference type="Rhea" id="RHEA:12440"/>
        <dbReference type="ChEBI" id="CHEBI:15377"/>
        <dbReference type="ChEBI" id="CHEBI:15378"/>
        <dbReference type="ChEBI" id="CHEBI:16810"/>
        <dbReference type="ChEBI" id="CHEBI:32551"/>
        <dbReference type="ChEBI" id="CHEBI:57540"/>
        <dbReference type="ChEBI" id="CHEBI:57945"/>
        <dbReference type="ChEBI" id="CHEBI:57951"/>
        <dbReference type="EC" id="1.5.1.7"/>
    </reaction>
</comment>
<dbReference type="EMBL" id="GG745376">
    <property type="protein sequence ID" value="KNE71991.1"/>
    <property type="molecule type" value="Genomic_DNA"/>
</dbReference>
<evidence type="ECO:0000256" key="11">
    <source>
        <dbReference type="ARBA" id="ARBA00033228"/>
    </source>
</evidence>
<keyword evidence="7 13" id="KW-0560">Oxidoreductase</keyword>
<dbReference type="InterPro" id="IPR007698">
    <property type="entry name" value="AlaDH/PNT_NAD(H)-bd"/>
</dbReference>
<evidence type="ECO:0000256" key="3">
    <source>
        <dbReference type="ARBA" id="ARBA00011245"/>
    </source>
</evidence>
<dbReference type="InterPro" id="IPR036291">
    <property type="entry name" value="NAD(P)-bd_dom_sf"/>
</dbReference>
<reference evidence="20" key="2">
    <citation type="submission" date="2009-11" db="EMBL/GenBank/DDBJ databases">
        <title>The Genome Sequence of Allomyces macrogynus strain ATCC 38327.</title>
        <authorList>
            <consortium name="The Broad Institute Genome Sequencing Platform"/>
            <person name="Russ C."/>
            <person name="Cuomo C."/>
            <person name="Shea T."/>
            <person name="Young S.K."/>
            <person name="Zeng Q."/>
            <person name="Koehrsen M."/>
            <person name="Haas B."/>
            <person name="Borodovsky M."/>
            <person name="Guigo R."/>
            <person name="Alvarado L."/>
            <person name="Berlin A."/>
            <person name="Borenstein D."/>
            <person name="Chen Z."/>
            <person name="Engels R."/>
            <person name="Freedman E."/>
            <person name="Gellesch M."/>
            <person name="Goldberg J."/>
            <person name="Griggs A."/>
            <person name="Gujja S."/>
            <person name="Heiman D."/>
            <person name="Hepburn T."/>
            <person name="Howarth C."/>
            <person name="Jen D."/>
            <person name="Larson L."/>
            <person name="Lewis B."/>
            <person name="Mehta T."/>
            <person name="Park D."/>
            <person name="Pearson M."/>
            <person name="Roberts A."/>
            <person name="Saif S."/>
            <person name="Shenoy N."/>
            <person name="Sisk P."/>
            <person name="Stolte C."/>
            <person name="Sykes S."/>
            <person name="Walk T."/>
            <person name="White J."/>
            <person name="Yandava C."/>
            <person name="Burger G."/>
            <person name="Gray M.W."/>
            <person name="Holland P.W.H."/>
            <person name="King N."/>
            <person name="Lang F.B.F."/>
            <person name="Roger A.J."/>
            <person name="Ruiz-Trillo I."/>
            <person name="Lander E."/>
            <person name="Nusbaum C."/>
        </authorList>
    </citation>
    <scope>NUCLEOTIDE SEQUENCE [LARGE SCALE GENOMIC DNA]</scope>
    <source>
        <strain evidence="20">ATCC 38327</strain>
    </source>
</reference>
<evidence type="ECO:0000259" key="18">
    <source>
        <dbReference type="SMART" id="SM01003"/>
    </source>
</evidence>
<comment type="subunit">
    <text evidence="3">Monomer.</text>
</comment>
<keyword evidence="9 13" id="KW-0457">Lysine biosynthesis</keyword>
<accession>A0A0L0TBA4</accession>
<dbReference type="CDD" id="cd12188">
    <property type="entry name" value="SDH"/>
    <property type="match status" value="1"/>
</dbReference>
<dbReference type="SMART" id="SM01003">
    <property type="entry name" value="AlaDh_PNT_N"/>
    <property type="match status" value="1"/>
</dbReference>
<comment type="pathway">
    <text evidence="1 13">Amino-acid biosynthesis; L-lysine biosynthesis via AAA pathway; L-lysine from L-alpha-aminoadipate (fungal route): step 3/3.</text>
</comment>
<keyword evidence="10" id="KW-1015">Disulfide bond</keyword>
<feature type="binding site" evidence="14">
    <location>
        <position position="252"/>
    </location>
    <ligand>
        <name>NAD(+)</name>
        <dbReference type="ChEBI" id="CHEBI:57540"/>
    </ligand>
</feature>
<feature type="domain" description="Alanine dehydrogenase/pyridine nucleotide transhydrogenase N-terminal" evidence="18">
    <location>
        <begin position="13"/>
        <end position="118"/>
    </location>
</feature>
<evidence type="ECO:0000256" key="10">
    <source>
        <dbReference type="ARBA" id="ARBA00023157"/>
    </source>
</evidence>
<evidence type="ECO:0000256" key="16">
    <source>
        <dbReference type="SAM" id="MobiDB-lite"/>
    </source>
</evidence>
<evidence type="ECO:0000313" key="19">
    <source>
        <dbReference type="EMBL" id="KNE71991.1"/>
    </source>
</evidence>
<dbReference type="AlphaFoldDB" id="A0A0L0TBA4"/>
<feature type="binding site" evidence="14">
    <location>
        <begin position="176"/>
        <end position="177"/>
    </location>
    <ligand>
        <name>NAD(+)</name>
        <dbReference type="ChEBI" id="CHEBI:57540"/>
    </ligand>
</feature>
<feature type="binding site" evidence="14">
    <location>
        <begin position="291"/>
        <end position="294"/>
    </location>
    <ligand>
        <name>NAD(+)</name>
        <dbReference type="ChEBI" id="CHEBI:57540"/>
    </ligand>
</feature>
<feature type="binding site" evidence="14">
    <location>
        <position position="204"/>
    </location>
    <ligand>
        <name>NAD(+)</name>
        <dbReference type="ChEBI" id="CHEBI:57540"/>
    </ligand>
</feature>
<evidence type="ECO:0000256" key="2">
    <source>
        <dbReference type="ARBA" id="ARBA00005689"/>
    </source>
</evidence>
<feature type="domain" description="Alanine dehydrogenase/pyridine nucleotide transhydrogenase NAD(H)-binding" evidence="17">
    <location>
        <begin position="151"/>
        <end position="289"/>
    </location>
</feature>
<keyword evidence="6 13" id="KW-0028">Amino-acid biosynthesis</keyword>
<gene>
    <name evidence="19" type="ORF">AMAG_15933</name>
</gene>
<feature type="binding site" evidence="14">
    <location>
        <position position="225"/>
    </location>
    <ligand>
        <name>NAD(+)</name>
        <dbReference type="ChEBI" id="CHEBI:57540"/>
    </ligand>
</feature>
<dbReference type="STRING" id="578462.A0A0L0TBA4"/>